<proteinExistence type="predicted"/>
<evidence type="ECO:0000313" key="3">
    <source>
        <dbReference type="EMBL" id="ASP48738.1"/>
    </source>
</evidence>
<keyword evidence="4" id="KW-1185">Reference proteome</keyword>
<evidence type="ECO:0000259" key="2">
    <source>
        <dbReference type="Pfam" id="PF01266"/>
    </source>
</evidence>
<accession>A0A222GA17</accession>
<dbReference type="AlphaFoldDB" id="A0A222GA17"/>
<dbReference type="InterPro" id="IPR006076">
    <property type="entry name" value="FAD-dep_OxRdtase"/>
</dbReference>
<dbReference type="Pfam" id="PF01266">
    <property type="entry name" value="DAO"/>
    <property type="match status" value="1"/>
</dbReference>
<protein>
    <submittedName>
        <fullName evidence="3">FAD-dependent oxidoreductase</fullName>
    </submittedName>
</protein>
<dbReference type="Gene3D" id="3.50.50.60">
    <property type="entry name" value="FAD/NAD(P)-binding domain"/>
    <property type="match status" value="1"/>
</dbReference>
<gene>
    <name evidence="3" type="ORF">B5D82_13770</name>
</gene>
<evidence type="ECO:0000313" key="4">
    <source>
        <dbReference type="Proteomes" id="UP000202259"/>
    </source>
</evidence>
<dbReference type="OrthoDB" id="1401001at2"/>
<organism evidence="3 4">
    <name type="scientific">Cognaticolwellia beringensis</name>
    <dbReference type="NCBI Taxonomy" id="1967665"/>
    <lineage>
        <taxon>Bacteria</taxon>
        <taxon>Pseudomonadati</taxon>
        <taxon>Pseudomonadota</taxon>
        <taxon>Gammaproteobacteria</taxon>
        <taxon>Alteromonadales</taxon>
        <taxon>Colwelliaceae</taxon>
        <taxon>Cognaticolwellia</taxon>
    </lineage>
</organism>
<name>A0A222GA17_9GAMM</name>
<dbReference type="KEGG" id="cber:B5D82_13770"/>
<sequence length="492" mass="55029">MNNSQSTHQPLIDSDTKIAIIGGGVAGSTIALRFAELGIDTTLIEKGTSLVNGPPFCHLHAGGNLYREISEQQCLTLLEQSIDTAKVYPHSVNYRPTIIALPKTDQGEVADFLPRLKKLSERYAELVEEDLSNKVLGDPEQYFLLFERNALERLRQRELPTQAKSNEDWLVAFAQQIDLDKLKFPVLLVQEYGWSAFRLAAIATLAIEKLPRCHLKLNSQVVNIKQLHSNKKWRVTYNDGQQGCQSEADFDYIINACGFKSGEIDDMLQAKRQRMVEFKAAYVAHWPQCQGLWPEVVFYGERGTPNGMAQLTPYQDGYFQLHGMTQDITLFEKGLVASGDQSAQPILSDRFIKKIDQQWPSKLVNDRTLGSIEHLAKYITNFSQASVAAKPMFGAQQIPGNDATLRAADVSFYGMHYARTEIVKASSALAAADAILENLVEVGLVSPVQLGKYLDCHYFPVTLACTEAEVTDKAILFARQREYPEALAKNFM</sequence>
<evidence type="ECO:0000256" key="1">
    <source>
        <dbReference type="ARBA" id="ARBA00023002"/>
    </source>
</evidence>
<dbReference type="Proteomes" id="UP000202259">
    <property type="component" value="Chromosome"/>
</dbReference>
<keyword evidence="1" id="KW-0560">Oxidoreductase</keyword>
<dbReference type="EMBL" id="CP020465">
    <property type="protein sequence ID" value="ASP48738.1"/>
    <property type="molecule type" value="Genomic_DNA"/>
</dbReference>
<reference evidence="3 4" key="1">
    <citation type="submission" date="2017-08" db="EMBL/GenBank/DDBJ databases">
        <title>Complete genome of Colwellia sp. NB097-1, a psychrophile bacterium ioslated from Bering Sea.</title>
        <authorList>
            <person name="Chen X."/>
        </authorList>
    </citation>
    <scope>NUCLEOTIDE SEQUENCE [LARGE SCALE GENOMIC DNA]</scope>
    <source>
        <strain evidence="3 4">NB097-1</strain>
    </source>
</reference>
<dbReference type="RefSeq" id="WP_081152314.1">
    <property type="nucleotide sequence ID" value="NZ_CP020465.1"/>
</dbReference>
<feature type="domain" description="FAD dependent oxidoreductase" evidence="2">
    <location>
        <begin position="17"/>
        <end position="358"/>
    </location>
</feature>
<dbReference type="GO" id="GO:0016491">
    <property type="term" value="F:oxidoreductase activity"/>
    <property type="evidence" value="ECO:0007669"/>
    <property type="project" value="UniProtKB-KW"/>
</dbReference>
<dbReference type="InterPro" id="IPR036188">
    <property type="entry name" value="FAD/NAD-bd_sf"/>
</dbReference>
<dbReference type="Gene3D" id="3.30.9.10">
    <property type="entry name" value="D-Amino Acid Oxidase, subunit A, domain 2"/>
    <property type="match status" value="1"/>
</dbReference>
<dbReference type="SUPFAM" id="SSF51905">
    <property type="entry name" value="FAD/NAD(P)-binding domain"/>
    <property type="match status" value="1"/>
</dbReference>